<comment type="caution">
    <text evidence="9">Lacks conserved residue(s) required for the propagation of feature annotation.</text>
</comment>
<evidence type="ECO:0000256" key="10">
    <source>
        <dbReference type="RuleBase" id="RU000594"/>
    </source>
</evidence>
<evidence type="ECO:0000313" key="15">
    <source>
        <dbReference type="Proteomes" id="UP000188946"/>
    </source>
</evidence>
<dbReference type="PANTHER" id="PTHR33695">
    <property type="entry name" value="LIPOPROTEIN SIGNAL PEPTIDASE"/>
    <property type="match status" value="1"/>
</dbReference>
<dbReference type="Proteomes" id="UP000188946">
    <property type="component" value="Unassembled WGS sequence"/>
</dbReference>
<keyword evidence="2 9" id="KW-1003">Cell membrane</keyword>
<dbReference type="EMBL" id="MSPT01000010">
    <property type="protein sequence ID" value="ONK27245.1"/>
    <property type="molecule type" value="Genomic_DNA"/>
</dbReference>
<evidence type="ECO:0000313" key="12">
    <source>
        <dbReference type="EMBL" id="ONK27245.1"/>
    </source>
</evidence>
<comment type="function">
    <text evidence="9 10">This protein specifically catalyzes the removal of signal peptides from prolipoproteins.</text>
</comment>
<dbReference type="InterPro" id="IPR001872">
    <property type="entry name" value="Peptidase_A8"/>
</dbReference>
<evidence type="ECO:0000256" key="2">
    <source>
        <dbReference type="ARBA" id="ARBA00022475"/>
    </source>
</evidence>
<keyword evidence="3 9" id="KW-0645">Protease</keyword>
<evidence type="ECO:0000256" key="8">
    <source>
        <dbReference type="ARBA" id="ARBA00023136"/>
    </source>
</evidence>
<evidence type="ECO:0000256" key="6">
    <source>
        <dbReference type="ARBA" id="ARBA00022801"/>
    </source>
</evidence>
<accession>A0AB36JM26</accession>
<feature type="active site" evidence="9">
    <location>
        <position position="130"/>
    </location>
</feature>
<feature type="transmembrane region" description="Helical" evidence="9">
    <location>
        <begin position="86"/>
        <end position="104"/>
    </location>
</feature>
<evidence type="ECO:0000313" key="13">
    <source>
        <dbReference type="EMBL" id="ONK29859.1"/>
    </source>
</evidence>
<dbReference type="PRINTS" id="PR00781">
    <property type="entry name" value="LIPOSIGPTASE"/>
</dbReference>
<protein>
    <recommendedName>
        <fullName evidence="9">Lipoprotein signal peptidase</fullName>
        <ecNumber evidence="9">3.4.23.36</ecNumber>
    </recommendedName>
    <alternativeName>
        <fullName evidence="9">Prolipoprotein signal peptidase</fullName>
    </alternativeName>
    <alternativeName>
        <fullName evidence="9">Signal peptidase II</fullName>
        <shortName evidence="9">SPase II</shortName>
    </alternativeName>
</protein>
<keyword evidence="5 9" id="KW-0064">Aspartyl protease</keyword>
<dbReference type="GO" id="GO:0005886">
    <property type="term" value="C:plasma membrane"/>
    <property type="evidence" value="ECO:0007669"/>
    <property type="project" value="UniProtKB-SubCell"/>
</dbReference>
<keyword evidence="8 9" id="KW-0472">Membrane</keyword>
<organism evidence="12 14">
    <name type="scientific">Streptococcus azizii</name>
    <dbReference type="NCBI Taxonomy" id="1579424"/>
    <lineage>
        <taxon>Bacteria</taxon>
        <taxon>Bacillati</taxon>
        <taxon>Bacillota</taxon>
        <taxon>Bacilli</taxon>
        <taxon>Lactobacillales</taxon>
        <taxon>Streptococcaceae</taxon>
        <taxon>Streptococcus</taxon>
    </lineage>
</organism>
<dbReference type="Pfam" id="PF01252">
    <property type="entry name" value="Peptidase_A8"/>
    <property type="match status" value="1"/>
</dbReference>
<comment type="similarity">
    <text evidence="1 9 11">Belongs to the peptidase A8 family.</text>
</comment>
<evidence type="ECO:0000256" key="3">
    <source>
        <dbReference type="ARBA" id="ARBA00022670"/>
    </source>
</evidence>
<keyword evidence="6 9" id="KW-0378">Hydrolase</keyword>
<dbReference type="HAMAP" id="MF_00161">
    <property type="entry name" value="LspA"/>
    <property type="match status" value="1"/>
</dbReference>
<keyword evidence="4 9" id="KW-0812">Transmembrane</keyword>
<evidence type="ECO:0000256" key="11">
    <source>
        <dbReference type="RuleBase" id="RU004181"/>
    </source>
</evidence>
<name>A0AB36JM26_9STRE</name>
<feature type="active site" evidence="9">
    <location>
        <position position="114"/>
    </location>
</feature>
<dbReference type="Proteomes" id="UP000188600">
    <property type="component" value="Unassembled WGS sequence"/>
</dbReference>
<comment type="pathway">
    <text evidence="9">Protein modification; lipoprotein biosynthesis (signal peptide cleavage).</text>
</comment>
<feature type="transmembrane region" description="Helical" evidence="9">
    <location>
        <begin position="61"/>
        <end position="79"/>
    </location>
</feature>
<keyword evidence="15" id="KW-1185">Reference proteome</keyword>
<reference evidence="14 15" key="1">
    <citation type="submission" date="2016-12" db="EMBL/GenBank/DDBJ databases">
        <authorList>
            <person name="Gulvik C.A."/>
        </authorList>
    </citation>
    <scope>NUCLEOTIDE SEQUENCE [LARGE SCALE GENOMIC DNA]</scope>
    <source>
        <strain evidence="13 15">12-5202</strain>
        <strain evidence="12 14">12-5291</strain>
    </source>
</reference>
<dbReference type="NCBIfam" id="TIGR00077">
    <property type="entry name" value="lspA"/>
    <property type="match status" value="1"/>
</dbReference>
<dbReference type="EC" id="3.4.23.36" evidence="9"/>
<keyword evidence="7 9" id="KW-1133">Transmembrane helix</keyword>
<comment type="subcellular location">
    <subcellularLocation>
        <location evidence="9">Cell membrane</location>
        <topology evidence="9">Multi-pass membrane protein</topology>
    </subcellularLocation>
</comment>
<evidence type="ECO:0000256" key="4">
    <source>
        <dbReference type="ARBA" id="ARBA00022692"/>
    </source>
</evidence>
<evidence type="ECO:0000256" key="7">
    <source>
        <dbReference type="ARBA" id="ARBA00022989"/>
    </source>
</evidence>
<evidence type="ECO:0000256" key="9">
    <source>
        <dbReference type="HAMAP-Rule" id="MF_00161"/>
    </source>
</evidence>
<sequence>MRKIGFPLGIAGLIVLDQWVKAWTVANVPLHGQQPFIPKLVNLYHLRNYGAAYSILQNQQWFFTIVTVIVMVAATWYFIKHIQDSLWLLASLSLVIAGGLGNFIDRMRLGYVVDMFQLDFIDFPVFNVADMCLTLGVAVLFICIMKEEKNDGSNS</sequence>
<comment type="catalytic activity">
    <reaction evidence="9 10">
        <text>Release of signal peptides from bacterial membrane prolipoproteins. Hydrolyzes -Xaa-Yaa-Zaa-|-(S,diacylglyceryl)Cys-, in which Xaa is hydrophobic (preferably Leu), and Yaa (Ala or Ser) and Zaa (Gly or Ala) have small, neutral side chains.</text>
        <dbReference type="EC" id="3.4.23.36"/>
    </reaction>
</comment>
<dbReference type="PROSITE" id="PS00855">
    <property type="entry name" value="SPASE_II"/>
    <property type="match status" value="1"/>
</dbReference>
<gene>
    <name evidence="9" type="primary">lspA</name>
    <name evidence="13" type="ORF">BVE84_04040</name>
    <name evidence="12" type="ORF">BVE86_05325</name>
</gene>
<comment type="caution">
    <text evidence="12">The sequence shown here is derived from an EMBL/GenBank/DDBJ whole genome shotgun (WGS) entry which is preliminary data.</text>
</comment>
<dbReference type="PANTHER" id="PTHR33695:SF1">
    <property type="entry name" value="LIPOPROTEIN SIGNAL PEPTIDASE"/>
    <property type="match status" value="1"/>
</dbReference>
<dbReference type="GO" id="GO:0006508">
    <property type="term" value="P:proteolysis"/>
    <property type="evidence" value="ECO:0007669"/>
    <property type="project" value="UniProtKB-KW"/>
</dbReference>
<evidence type="ECO:0000256" key="1">
    <source>
        <dbReference type="ARBA" id="ARBA00006139"/>
    </source>
</evidence>
<evidence type="ECO:0000313" key="14">
    <source>
        <dbReference type="Proteomes" id="UP000188600"/>
    </source>
</evidence>
<evidence type="ECO:0000256" key="5">
    <source>
        <dbReference type="ARBA" id="ARBA00022750"/>
    </source>
</evidence>
<proteinExistence type="inferred from homology"/>
<feature type="transmembrane region" description="Helical" evidence="9">
    <location>
        <begin position="124"/>
        <end position="145"/>
    </location>
</feature>
<dbReference type="RefSeq" id="WP_076995808.1">
    <property type="nucleotide sequence ID" value="NZ_MSPR01000006.1"/>
</dbReference>
<dbReference type="EMBL" id="MSPR01000006">
    <property type="protein sequence ID" value="ONK29859.1"/>
    <property type="molecule type" value="Genomic_DNA"/>
</dbReference>
<dbReference type="GO" id="GO:0004190">
    <property type="term" value="F:aspartic-type endopeptidase activity"/>
    <property type="evidence" value="ECO:0007669"/>
    <property type="project" value="UniProtKB-UniRule"/>
</dbReference>
<dbReference type="AlphaFoldDB" id="A0AB36JM26"/>